<evidence type="ECO:0000313" key="1">
    <source>
        <dbReference type="EMBL" id="SMB96774.1"/>
    </source>
</evidence>
<name>A0A1W1VV77_9FIRM</name>
<organism evidence="1 2">
    <name type="scientific">Thermanaeromonas toyohensis ToBE</name>
    <dbReference type="NCBI Taxonomy" id="698762"/>
    <lineage>
        <taxon>Bacteria</taxon>
        <taxon>Bacillati</taxon>
        <taxon>Bacillota</taxon>
        <taxon>Clostridia</taxon>
        <taxon>Neomoorellales</taxon>
        <taxon>Neomoorellaceae</taxon>
        <taxon>Thermanaeromonas</taxon>
    </lineage>
</organism>
<dbReference type="Proteomes" id="UP000192569">
    <property type="component" value="Chromosome I"/>
</dbReference>
<keyword evidence="2" id="KW-1185">Reference proteome</keyword>
<reference evidence="1 2" key="1">
    <citation type="submission" date="2017-04" db="EMBL/GenBank/DDBJ databases">
        <authorList>
            <person name="Afonso C.L."/>
            <person name="Miller P.J."/>
            <person name="Scott M.A."/>
            <person name="Spackman E."/>
            <person name="Goraichik I."/>
            <person name="Dimitrov K.M."/>
            <person name="Suarez D.L."/>
            <person name="Swayne D.E."/>
        </authorList>
    </citation>
    <scope>NUCLEOTIDE SEQUENCE [LARGE SCALE GENOMIC DNA]</scope>
    <source>
        <strain evidence="1 2">ToBE</strain>
    </source>
</reference>
<sequence>MHALHCLLVEVPVKISPGASAGELDRVKKETRAVALNAMNRYRGIAFDWCSRDDAGRWKDDFPGRGVVLGAEEPERFRELLNEYKDAPLRAAEALLWDLKIEVWAEDWKWPLVMDAVTLERIWKTDVLDGYAGWCLKTALKLVTGDYIFDARFFSVPDDSTKVGRETLEKALANPERYALVFVDCHF</sequence>
<dbReference type="AlphaFoldDB" id="A0A1W1VV77"/>
<dbReference type="STRING" id="698762.SAMN00808754_1645"/>
<dbReference type="EMBL" id="LT838272">
    <property type="protein sequence ID" value="SMB96774.1"/>
    <property type="molecule type" value="Genomic_DNA"/>
</dbReference>
<accession>A0A1W1VV77</accession>
<proteinExistence type="predicted"/>
<evidence type="ECO:0000313" key="2">
    <source>
        <dbReference type="Proteomes" id="UP000192569"/>
    </source>
</evidence>
<gene>
    <name evidence="1" type="ORF">SAMN00808754_1645</name>
</gene>
<protein>
    <submittedName>
        <fullName evidence="1">Uncharacterized protein</fullName>
    </submittedName>
</protein>